<dbReference type="AlphaFoldDB" id="A0A0B7AUS1"/>
<accession>A0A0B7AUS1</accession>
<organism evidence="2">
    <name type="scientific">Arion vulgaris</name>
    <dbReference type="NCBI Taxonomy" id="1028688"/>
    <lineage>
        <taxon>Eukaryota</taxon>
        <taxon>Metazoa</taxon>
        <taxon>Spiralia</taxon>
        <taxon>Lophotrochozoa</taxon>
        <taxon>Mollusca</taxon>
        <taxon>Gastropoda</taxon>
        <taxon>Heterobranchia</taxon>
        <taxon>Euthyneura</taxon>
        <taxon>Panpulmonata</taxon>
        <taxon>Eupulmonata</taxon>
        <taxon>Stylommatophora</taxon>
        <taxon>Helicina</taxon>
        <taxon>Arionoidea</taxon>
        <taxon>Arionidae</taxon>
        <taxon>Arion</taxon>
    </lineage>
</organism>
<keyword evidence="1" id="KW-1133">Transmembrane helix</keyword>
<dbReference type="EMBL" id="HACG01037929">
    <property type="protein sequence ID" value="CEK84794.1"/>
    <property type="molecule type" value="Transcribed_RNA"/>
</dbReference>
<name>A0A0B7AUS1_9EUPU</name>
<evidence type="ECO:0000313" key="2">
    <source>
        <dbReference type="EMBL" id="CEK84794.1"/>
    </source>
</evidence>
<gene>
    <name evidence="2" type="primary">ORF144547</name>
</gene>
<keyword evidence="1" id="KW-0812">Transmembrane</keyword>
<keyword evidence="1" id="KW-0472">Membrane</keyword>
<reference evidence="2" key="1">
    <citation type="submission" date="2014-12" db="EMBL/GenBank/DDBJ databases">
        <title>Insight into the proteome of Arion vulgaris.</title>
        <authorList>
            <person name="Aradska J."/>
            <person name="Bulat T."/>
            <person name="Smidak R."/>
            <person name="Sarate P."/>
            <person name="Gangsoo J."/>
            <person name="Sialana F."/>
            <person name="Bilban M."/>
            <person name="Lubec G."/>
        </authorList>
    </citation>
    <scope>NUCLEOTIDE SEQUENCE</scope>
    <source>
        <tissue evidence="2">Skin</tissue>
    </source>
</reference>
<protein>
    <submittedName>
        <fullName evidence="2">Uncharacterized protein</fullName>
    </submittedName>
</protein>
<feature type="transmembrane region" description="Helical" evidence="1">
    <location>
        <begin position="36"/>
        <end position="60"/>
    </location>
</feature>
<sequence length="72" mass="8171">MVKSDTSKQMISFIRSTCTVKPSGKVLYHGLDALQLFLNAYVVEVYVILSIHLHLGLPLIPDHLLMYVNRDN</sequence>
<evidence type="ECO:0000256" key="1">
    <source>
        <dbReference type="SAM" id="Phobius"/>
    </source>
</evidence>
<proteinExistence type="predicted"/>